<dbReference type="AlphaFoldDB" id="A0A3M0CVD0"/>
<dbReference type="PANTHER" id="PTHR43194">
    <property type="entry name" value="HYDROLASE ALPHA/BETA FOLD FAMILY"/>
    <property type="match status" value="1"/>
</dbReference>
<evidence type="ECO:0000313" key="3">
    <source>
        <dbReference type="Proteomes" id="UP000271227"/>
    </source>
</evidence>
<dbReference type="NCBIfam" id="NF002938">
    <property type="entry name" value="PRK03592.1"/>
    <property type="match status" value="1"/>
</dbReference>
<dbReference type="RefSeq" id="WP_121936828.1">
    <property type="nucleotide sequence ID" value="NZ_REFR01000001.1"/>
</dbReference>
<dbReference type="InParanoid" id="A0A3M0CVD0"/>
<dbReference type="InterPro" id="IPR029058">
    <property type="entry name" value="AB_hydrolase_fold"/>
</dbReference>
<dbReference type="PANTHER" id="PTHR43194:SF2">
    <property type="entry name" value="PEROXISOMAL MEMBRANE PROTEIN LPX1"/>
    <property type="match status" value="1"/>
</dbReference>
<organism evidence="2 3">
    <name type="scientific">Eilatimonas milleporae</name>
    <dbReference type="NCBI Taxonomy" id="911205"/>
    <lineage>
        <taxon>Bacteria</taxon>
        <taxon>Pseudomonadati</taxon>
        <taxon>Pseudomonadota</taxon>
        <taxon>Alphaproteobacteria</taxon>
        <taxon>Kordiimonadales</taxon>
        <taxon>Kordiimonadaceae</taxon>
        <taxon>Eilatimonas</taxon>
    </lineage>
</organism>
<keyword evidence="3" id="KW-1185">Reference proteome</keyword>
<proteinExistence type="predicted"/>
<comment type="caution">
    <text evidence="2">The sequence shown here is derived from an EMBL/GenBank/DDBJ whole genome shotgun (WGS) entry which is preliminary data.</text>
</comment>
<protein>
    <submittedName>
        <fullName evidence="2">Haloalkane dehalogenase</fullName>
    </submittedName>
</protein>
<sequence>MPETPFSTEELPQRTVNVLGRTMAYVDLPAQDSANRRTLVFQHGNPTSSYLWRNIMPHLTHHGRCVAVDLIGMGASDKITPSGAGTYDYFTQREHLYAAWDAIDLGDDIVFVVHDWGSALGFDWISRNAERVSAFAYMEGIVCPVRDWDAWPEAARGIFQGFRSDMGEEMILEKNLFIERVLPGSILRPLSDTEMEIYRRPFLEPGESRRPTLDWPRQIPIGHEPAGVAAEVERYSRFLAESDLPKLFINADPGAILIGAQRDFCRTWKNQREVTVSGSHFIQEDSPVEITAALNAWLAEL</sequence>
<dbReference type="InterPro" id="IPR000073">
    <property type="entry name" value="AB_hydrolase_1"/>
</dbReference>
<evidence type="ECO:0000313" key="2">
    <source>
        <dbReference type="EMBL" id="RMB13044.1"/>
    </source>
</evidence>
<dbReference type="InterPro" id="IPR050228">
    <property type="entry name" value="Carboxylesterase_BioH"/>
</dbReference>
<evidence type="ECO:0000259" key="1">
    <source>
        <dbReference type="Pfam" id="PF00561"/>
    </source>
</evidence>
<feature type="domain" description="AB hydrolase-1" evidence="1">
    <location>
        <begin position="38"/>
        <end position="287"/>
    </location>
</feature>
<name>A0A3M0CVD0_9PROT</name>
<dbReference type="Pfam" id="PF00561">
    <property type="entry name" value="Abhydrolase_1"/>
    <property type="match status" value="1"/>
</dbReference>
<accession>A0A3M0CVD0</accession>
<dbReference type="PRINTS" id="PR00412">
    <property type="entry name" value="EPOXHYDRLASE"/>
</dbReference>
<dbReference type="GO" id="GO:0003824">
    <property type="term" value="F:catalytic activity"/>
    <property type="evidence" value="ECO:0007669"/>
    <property type="project" value="InterPro"/>
</dbReference>
<dbReference type="Gene3D" id="3.40.50.1820">
    <property type="entry name" value="alpha/beta hydrolase"/>
    <property type="match status" value="1"/>
</dbReference>
<dbReference type="Proteomes" id="UP000271227">
    <property type="component" value="Unassembled WGS sequence"/>
</dbReference>
<gene>
    <name evidence="2" type="ORF">BXY39_0037</name>
</gene>
<dbReference type="InterPro" id="IPR000639">
    <property type="entry name" value="Epox_hydrolase-like"/>
</dbReference>
<dbReference type="EMBL" id="REFR01000001">
    <property type="protein sequence ID" value="RMB13044.1"/>
    <property type="molecule type" value="Genomic_DNA"/>
</dbReference>
<dbReference type="OrthoDB" id="9804723at2"/>
<dbReference type="SUPFAM" id="SSF53474">
    <property type="entry name" value="alpha/beta-Hydrolases"/>
    <property type="match status" value="1"/>
</dbReference>
<reference evidence="2 3" key="1">
    <citation type="submission" date="2018-10" db="EMBL/GenBank/DDBJ databases">
        <title>Genomic Encyclopedia of Archaeal and Bacterial Type Strains, Phase II (KMG-II): from individual species to whole genera.</title>
        <authorList>
            <person name="Goeker M."/>
        </authorList>
    </citation>
    <scope>NUCLEOTIDE SEQUENCE [LARGE SCALE GENOMIC DNA]</scope>
    <source>
        <strain evidence="2 3">DSM 25217</strain>
    </source>
</reference>